<keyword evidence="1" id="KW-1133">Transmembrane helix</keyword>
<dbReference type="SUPFAM" id="SSF47769">
    <property type="entry name" value="SAM/Pointed domain"/>
    <property type="match status" value="1"/>
</dbReference>
<feature type="transmembrane region" description="Helical" evidence="1">
    <location>
        <begin position="186"/>
        <end position="204"/>
    </location>
</feature>
<reference evidence="3" key="1">
    <citation type="submission" date="2021-12" db="EMBL/GenBank/DDBJ databases">
        <authorList>
            <person name="King R."/>
        </authorList>
    </citation>
    <scope>NUCLEOTIDE SEQUENCE</scope>
</reference>
<feature type="domain" description="SAM" evidence="2">
    <location>
        <begin position="25"/>
        <end position="84"/>
    </location>
</feature>
<dbReference type="PROSITE" id="PS50105">
    <property type="entry name" value="SAM_DOMAIN"/>
    <property type="match status" value="1"/>
</dbReference>
<evidence type="ECO:0000313" key="4">
    <source>
        <dbReference type="Proteomes" id="UP001153714"/>
    </source>
</evidence>
<proteinExistence type="predicted"/>
<dbReference type="EMBL" id="OU893342">
    <property type="protein sequence ID" value="CAG9783703.1"/>
    <property type="molecule type" value="Genomic_DNA"/>
</dbReference>
<name>A0A9N9QUN8_9NEOP</name>
<keyword evidence="1" id="KW-0472">Membrane</keyword>
<evidence type="ECO:0000259" key="2">
    <source>
        <dbReference type="PROSITE" id="PS50105"/>
    </source>
</evidence>
<dbReference type="Proteomes" id="UP001153714">
    <property type="component" value="Chromosome 11"/>
</dbReference>
<organism evidence="3 4">
    <name type="scientific">Diatraea saccharalis</name>
    <name type="common">sugarcane borer</name>
    <dbReference type="NCBI Taxonomy" id="40085"/>
    <lineage>
        <taxon>Eukaryota</taxon>
        <taxon>Metazoa</taxon>
        <taxon>Ecdysozoa</taxon>
        <taxon>Arthropoda</taxon>
        <taxon>Hexapoda</taxon>
        <taxon>Insecta</taxon>
        <taxon>Pterygota</taxon>
        <taxon>Neoptera</taxon>
        <taxon>Endopterygota</taxon>
        <taxon>Lepidoptera</taxon>
        <taxon>Glossata</taxon>
        <taxon>Ditrysia</taxon>
        <taxon>Pyraloidea</taxon>
        <taxon>Crambidae</taxon>
        <taxon>Crambinae</taxon>
        <taxon>Diatraea</taxon>
    </lineage>
</organism>
<dbReference type="Pfam" id="PF07647">
    <property type="entry name" value="SAM_2"/>
    <property type="match status" value="1"/>
</dbReference>
<dbReference type="Gene3D" id="1.10.150.50">
    <property type="entry name" value="Transcription Factor, Ets-1"/>
    <property type="match status" value="1"/>
</dbReference>
<dbReference type="AlphaFoldDB" id="A0A9N9QUN8"/>
<accession>A0A9N9QUN8</accession>
<keyword evidence="4" id="KW-1185">Reference proteome</keyword>
<gene>
    <name evidence="3" type="ORF">DIATSA_LOCUS1859</name>
</gene>
<dbReference type="InterPro" id="IPR001660">
    <property type="entry name" value="SAM"/>
</dbReference>
<reference evidence="3" key="2">
    <citation type="submission" date="2022-10" db="EMBL/GenBank/DDBJ databases">
        <authorList>
            <consortium name="ENA_rothamsted_submissions"/>
            <consortium name="culmorum"/>
            <person name="King R."/>
        </authorList>
    </citation>
    <scope>NUCLEOTIDE SEQUENCE</scope>
</reference>
<evidence type="ECO:0000256" key="1">
    <source>
        <dbReference type="SAM" id="Phobius"/>
    </source>
</evidence>
<dbReference type="InterPro" id="IPR013761">
    <property type="entry name" value="SAM/pointed_sf"/>
</dbReference>
<dbReference type="OrthoDB" id="448455at2759"/>
<evidence type="ECO:0000313" key="3">
    <source>
        <dbReference type="EMBL" id="CAG9783703.1"/>
    </source>
</evidence>
<protein>
    <recommendedName>
        <fullName evidence="2">SAM domain-containing protein</fullName>
    </recommendedName>
</protein>
<keyword evidence="1" id="KW-0812">Transmembrane</keyword>
<sequence length="211" mass="23564">MASENNVIEKITAINKINPTEFDVTVSALLLGVGAEKYLDIFKKHNIGQCTLTELTNEDLIKLGIDDADIRNRLLEEVKNLPLYSKTSSELSKINNNLSLIEIVETLEESSQHLYRIYLSVLANTLAIKKTKNITDCLVYKDKYASDLAISTLSEITNILNSMDIALHTQLKTITTDSRKNRNKKIIIGTIGSVVIVGLTLLFVRSLKDLK</sequence>